<feature type="transmembrane region" description="Helical" evidence="1">
    <location>
        <begin position="133"/>
        <end position="155"/>
    </location>
</feature>
<accession>A0ABN6HRG2</accession>
<keyword evidence="1" id="KW-0472">Membrane</keyword>
<protein>
    <recommendedName>
        <fullName evidence="4">EpsG family protein</fullName>
    </recommendedName>
</protein>
<keyword evidence="1" id="KW-1133">Transmembrane helix</keyword>
<dbReference type="InterPro" id="IPR049458">
    <property type="entry name" value="EpsG-like"/>
</dbReference>
<gene>
    <name evidence="2" type="ORF">KK2020170_01360</name>
</gene>
<reference evidence="2 3" key="1">
    <citation type="submission" date="2021-06" db="EMBL/GenBank/DDBJ databases">
        <title>Whole genome sequences of Flavobacterium sp. KK2020170 and assembly.</title>
        <authorList>
            <person name="Kitahara K."/>
            <person name="Miyoshi S."/>
            <person name="Uesaka K."/>
        </authorList>
    </citation>
    <scope>NUCLEOTIDE SEQUENCE [LARGE SCALE GENOMIC DNA]</scope>
    <source>
        <strain evidence="2 3">KK2020170</strain>
    </source>
</reference>
<dbReference type="Pfam" id="PF14897">
    <property type="entry name" value="EpsG"/>
    <property type="match status" value="1"/>
</dbReference>
<keyword evidence="3" id="KW-1185">Reference proteome</keyword>
<evidence type="ECO:0000313" key="3">
    <source>
        <dbReference type="Proteomes" id="UP000825258"/>
    </source>
</evidence>
<feature type="transmembrane region" description="Helical" evidence="1">
    <location>
        <begin position="348"/>
        <end position="365"/>
    </location>
</feature>
<sequence>MIPVEIYSIVYYFILSTIILLGIFPLFVKPNLESFPTINLKVTSVLLVLTTILFIGLRDPFGNWRYLGDTSQYTNVFFNFIDDPIYGIKSDYGFYLLMLFSKEYLNIYIFYVVCALLYVIPIYLVCKKYLDKYSLFAFIMFVSSMSFWSFGINGVRNGLATSIFLLGIYFYEKKWLMYSFIILSLSFHKSMILPFLAFLIAMKATNTIFLIRIWIVLVIVSYVFGSQVETFMSDFLLNSQILEDKRVDTYFSDEIDGEFIDRRYRLDLIIYSGIAILLAYYYKYKKGFNDIFYNRIVNTYIIANAIWVLLIYAAFTNRIAYLSWFIMPLVLVYPLIKNENLVKKQNLFIGLLVLGSLTFTLLIFFK</sequence>
<organism evidence="2 3">
    <name type="scientific">Flavobacterium okayamense</name>
    <dbReference type="NCBI Taxonomy" id="2830782"/>
    <lineage>
        <taxon>Bacteria</taxon>
        <taxon>Pseudomonadati</taxon>
        <taxon>Bacteroidota</taxon>
        <taxon>Flavobacteriia</taxon>
        <taxon>Flavobacteriales</taxon>
        <taxon>Flavobacteriaceae</taxon>
        <taxon>Flavobacterium</taxon>
    </lineage>
</organism>
<feature type="transmembrane region" description="Helical" evidence="1">
    <location>
        <begin position="105"/>
        <end position="126"/>
    </location>
</feature>
<evidence type="ECO:0000313" key="2">
    <source>
        <dbReference type="EMBL" id="BCY27268.1"/>
    </source>
</evidence>
<feature type="transmembrane region" description="Helical" evidence="1">
    <location>
        <begin position="268"/>
        <end position="284"/>
    </location>
</feature>
<proteinExistence type="predicted"/>
<evidence type="ECO:0008006" key="4">
    <source>
        <dbReference type="Google" id="ProtNLM"/>
    </source>
</evidence>
<feature type="transmembrane region" description="Helical" evidence="1">
    <location>
        <begin position="6"/>
        <end position="28"/>
    </location>
</feature>
<dbReference type="RefSeq" id="WP_221258903.1">
    <property type="nucleotide sequence ID" value="NZ_AP024749.1"/>
</dbReference>
<dbReference type="EMBL" id="AP024749">
    <property type="protein sequence ID" value="BCY27268.1"/>
    <property type="molecule type" value="Genomic_DNA"/>
</dbReference>
<name>A0ABN6HRG2_9FLAO</name>
<feature type="transmembrane region" description="Helical" evidence="1">
    <location>
        <begin position="296"/>
        <end position="313"/>
    </location>
</feature>
<feature type="transmembrane region" description="Helical" evidence="1">
    <location>
        <begin position="207"/>
        <end position="225"/>
    </location>
</feature>
<keyword evidence="1" id="KW-0812">Transmembrane</keyword>
<feature type="transmembrane region" description="Helical" evidence="1">
    <location>
        <begin position="40"/>
        <end position="57"/>
    </location>
</feature>
<evidence type="ECO:0000256" key="1">
    <source>
        <dbReference type="SAM" id="Phobius"/>
    </source>
</evidence>
<feature type="transmembrane region" description="Helical" evidence="1">
    <location>
        <begin position="319"/>
        <end position="336"/>
    </location>
</feature>
<dbReference type="Proteomes" id="UP000825258">
    <property type="component" value="Chromosome"/>
</dbReference>
<feature type="transmembrane region" description="Helical" evidence="1">
    <location>
        <begin position="175"/>
        <end position="200"/>
    </location>
</feature>